<evidence type="ECO:0000313" key="4">
    <source>
        <dbReference type="EMBL" id="PRR75123.1"/>
    </source>
</evidence>
<comment type="caution">
    <text evidence="4">The sequence shown here is derived from an EMBL/GenBank/DDBJ whole genome shotgun (WGS) entry which is preliminary data.</text>
</comment>
<dbReference type="GO" id="GO:0015031">
    <property type="term" value="P:protein transport"/>
    <property type="evidence" value="ECO:0007669"/>
    <property type="project" value="UniProtKB-KW"/>
</dbReference>
<dbReference type="EMBL" id="PVXN01000012">
    <property type="protein sequence ID" value="PRR75123.1"/>
    <property type="molecule type" value="Genomic_DNA"/>
</dbReference>
<keyword evidence="2" id="KW-0653">Protein transport</keyword>
<proteinExistence type="predicted"/>
<dbReference type="AlphaFoldDB" id="A0A2T0AWM4"/>
<dbReference type="InterPro" id="IPR051472">
    <property type="entry name" value="T3SS_Stator/FliH"/>
</dbReference>
<name>A0A2T0AWM4_9CLOT</name>
<keyword evidence="4" id="KW-0969">Cilium</keyword>
<dbReference type="PANTHER" id="PTHR34982:SF1">
    <property type="entry name" value="FLAGELLAR ASSEMBLY PROTEIN FLIH"/>
    <property type="match status" value="1"/>
</dbReference>
<keyword evidence="3" id="KW-0175">Coiled coil</keyword>
<evidence type="ECO:0000256" key="2">
    <source>
        <dbReference type="ARBA" id="ARBA00022927"/>
    </source>
</evidence>
<feature type="coiled-coil region" evidence="3">
    <location>
        <begin position="22"/>
        <end position="65"/>
    </location>
</feature>
<protein>
    <submittedName>
        <fullName evidence="4">Flagellar assembly protein H</fullName>
    </submittedName>
</protein>
<reference evidence="4 5" key="1">
    <citation type="submission" date="2018-03" db="EMBL/GenBank/DDBJ databases">
        <title>Genome sequence of Clostridium thermopalmarium DSM 5974.</title>
        <authorList>
            <person name="Poehlein A."/>
            <person name="Daniel R."/>
        </authorList>
    </citation>
    <scope>NUCLEOTIDE SEQUENCE [LARGE SCALE GENOMIC DNA]</scope>
    <source>
        <strain evidence="4 5">DSM 5974</strain>
    </source>
</reference>
<accession>A0A2T0AWM4</accession>
<dbReference type="RefSeq" id="WP_106024105.1">
    <property type="nucleotide sequence ID" value="NZ_PVXN01000012.1"/>
</dbReference>
<gene>
    <name evidence="4" type="ORF">CPAL_06750</name>
</gene>
<keyword evidence="4" id="KW-0282">Flagellum</keyword>
<keyword evidence="5" id="KW-1185">Reference proteome</keyword>
<evidence type="ECO:0000256" key="3">
    <source>
        <dbReference type="SAM" id="Coils"/>
    </source>
</evidence>
<dbReference type="GO" id="GO:0005829">
    <property type="term" value="C:cytosol"/>
    <property type="evidence" value="ECO:0007669"/>
    <property type="project" value="TreeGrafter"/>
</dbReference>
<evidence type="ECO:0000313" key="5">
    <source>
        <dbReference type="Proteomes" id="UP000239614"/>
    </source>
</evidence>
<keyword evidence="1" id="KW-0813">Transport</keyword>
<dbReference type="PANTHER" id="PTHR34982">
    <property type="entry name" value="YOP PROTEINS TRANSLOCATION PROTEIN L"/>
    <property type="match status" value="1"/>
</dbReference>
<dbReference type="OrthoDB" id="2375163at2"/>
<organism evidence="4 5">
    <name type="scientific">Clostridium thermopalmarium DSM 5974</name>
    <dbReference type="NCBI Taxonomy" id="1121340"/>
    <lineage>
        <taxon>Bacteria</taxon>
        <taxon>Bacillati</taxon>
        <taxon>Bacillota</taxon>
        <taxon>Clostridia</taxon>
        <taxon>Eubacteriales</taxon>
        <taxon>Clostridiaceae</taxon>
        <taxon>Clostridium</taxon>
    </lineage>
</organism>
<evidence type="ECO:0000256" key="1">
    <source>
        <dbReference type="ARBA" id="ARBA00022448"/>
    </source>
</evidence>
<keyword evidence="4" id="KW-0966">Cell projection</keyword>
<dbReference type="Proteomes" id="UP000239614">
    <property type="component" value="Unassembled WGS sequence"/>
</dbReference>
<sequence>MLSSYKVIKNHSVIEKGKKEINTEYVIEKNEEIEELEEKKAKSFMESYEALARAILENARRQRDEILVSAHSDAQRIEQEAYEKGYSEGEMSGREEGIAKANIYYEEVKDRAEKECEVLKKNAEKILYSAKQEYIKYMKEKQEDIKSLIISITESILKREIKDKDGITSMVLDAMETVEKSKTIIVRCNSVYIEDLKEKLEIWKNRSVFRGEVFVVPDDNLEEGKAEIQRENGKIVVSVTEAMKKVKEIIETS</sequence>